<sequence>MDNRNQGWNQIGNEIKDLVQDAVNSRDYSQLNESITRTVRQAMDQVNRGLQNAASNMAGERKYEEYVDPDPREQSRKRPRDNGVPHGSRAAENGERIRFTDRWVNQPVPRREQAGPFARVAGLRARAYAQAAAGGVLTAGFGVGFLIALVALVVSSSSAGTAVGAAVLFLLVCGSLGLLIRGLRKIGFLNRFRQYTRILKERSYCELEDLAKKTGKSLKFIKKDLHRMLDKGWFLQGRLDKEETCLMVTDEAYEQYQTAQKQYEERIRREALFKEKEKTLTPEAEAILQEGRNYLEKIRICNDRIPGEEISRKISRMELLVQRIFEQVKKQPEAAEDMKKMMSYYLPTTVKLLDAYADMDVQPVQGENITTAKKEIEATLDTLNLAFEKLLDEIFKDMAWDVSTDISVLHTLLAQEGLTKDDF</sequence>
<dbReference type="AlphaFoldDB" id="A0A9D2B3U1"/>
<name>A0A9D2B3U1_9FIRM</name>
<organism evidence="3 4">
    <name type="scientific">Candidatus Blautia gallistercoris</name>
    <dbReference type="NCBI Taxonomy" id="2838490"/>
    <lineage>
        <taxon>Bacteria</taxon>
        <taxon>Bacillati</taxon>
        <taxon>Bacillota</taxon>
        <taxon>Clostridia</taxon>
        <taxon>Lachnospirales</taxon>
        <taxon>Lachnospiraceae</taxon>
        <taxon>Blautia</taxon>
    </lineage>
</organism>
<evidence type="ECO:0000256" key="1">
    <source>
        <dbReference type="SAM" id="MobiDB-lite"/>
    </source>
</evidence>
<feature type="compositionally biased region" description="Basic and acidic residues" evidence="1">
    <location>
        <begin position="59"/>
        <end position="83"/>
    </location>
</feature>
<reference evidence="3" key="1">
    <citation type="journal article" date="2021" name="PeerJ">
        <title>Extensive microbial diversity within the chicken gut microbiome revealed by metagenomics and culture.</title>
        <authorList>
            <person name="Gilroy R."/>
            <person name="Ravi A."/>
            <person name="Getino M."/>
            <person name="Pursley I."/>
            <person name="Horton D.L."/>
            <person name="Alikhan N.F."/>
            <person name="Baker D."/>
            <person name="Gharbi K."/>
            <person name="Hall N."/>
            <person name="Watson M."/>
            <person name="Adriaenssens E.M."/>
            <person name="Foster-Nyarko E."/>
            <person name="Jarju S."/>
            <person name="Secka A."/>
            <person name="Antonio M."/>
            <person name="Oren A."/>
            <person name="Chaudhuri R.R."/>
            <person name="La Ragione R."/>
            <person name="Hildebrand F."/>
            <person name="Pallen M.J."/>
        </authorList>
    </citation>
    <scope>NUCLEOTIDE SEQUENCE</scope>
    <source>
        <strain evidence="3">ChiSjej1B19-8411</strain>
    </source>
</reference>
<feature type="transmembrane region" description="Helical" evidence="2">
    <location>
        <begin position="160"/>
        <end position="183"/>
    </location>
</feature>
<keyword evidence="2" id="KW-0472">Membrane</keyword>
<gene>
    <name evidence="3" type="ORF">IAA45_07220</name>
</gene>
<dbReference type="Pfam" id="PF10112">
    <property type="entry name" value="Halogen_Hydrol"/>
    <property type="match status" value="1"/>
</dbReference>
<accession>A0A9D2B3U1</accession>
<evidence type="ECO:0000256" key="2">
    <source>
        <dbReference type="SAM" id="Phobius"/>
    </source>
</evidence>
<feature type="transmembrane region" description="Helical" evidence="2">
    <location>
        <begin position="131"/>
        <end position="154"/>
    </location>
</feature>
<dbReference type="Proteomes" id="UP000886817">
    <property type="component" value="Unassembled WGS sequence"/>
</dbReference>
<protein>
    <submittedName>
        <fullName evidence="3">5-bromo-4-chloroindolyl phosphate hydrolysis family protein</fullName>
    </submittedName>
</protein>
<comment type="caution">
    <text evidence="3">The sequence shown here is derived from an EMBL/GenBank/DDBJ whole genome shotgun (WGS) entry which is preliminary data.</text>
</comment>
<proteinExistence type="predicted"/>
<reference evidence="3" key="2">
    <citation type="submission" date="2021-04" db="EMBL/GenBank/DDBJ databases">
        <authorList>
            <person name="Gilroy R."/>
        </authorList>
    </citation>
    <scope>NUCLEOTIDE SEQUENCE</scope>
    <source>
        <strain evidence="3">ChiSjej1B19-8411</strain>
    </source>
</reference>
<dbReference type="EMBL" id="DXEX01000158">
    <property type="protein sequence ID" value="HIX59486.1"/>
    <property type="molecule type" value="Genomic_DNA"/>
</dbReference>
<feature type="region of interest" description="Disordered" evidence="1">
    <location>
        <begin position="52"/>
        <end position="96"/>
    </location>
</feature>
<keyword evidence="2" id="KW-1133">Transmembrane helix</keyword>
<evidence type="ECO:0000313" key="4">
    <source>
        <dbReference type="Proteomes" id="UP000886817"/>
    </source>
</evidence>
<evidence type="ECO:0000313" key="3">
    <source>
        <dbReference type="EMBL" id="HIX59486.1"/>
    </source>
</evidence>
<keyword evidence="2" id="KW-0812">Transmembrane</keyword>
<dbReference type="InterPro" id="IPR018770">
    <property type="entry name" value="ChloroindolylP_hydrolase"/>
</dbReference>